<accession>A0A5P6PBB2</accession>
<reference evidence="2" key="1">
    <citation type="submission" date="2019-10" db="EMBL/GenBank/DDBJ databases">
        <title>Complete Genome Sequence of Bradyrhizobium betae type strain PL7HG1T.</title>
        <authorList>
            <person name="Bromfield E.S.P."/>
            <person name="Cloutier S."/>
        </authorList>
    </citation>
    <scope>NUCLEOTIDE SEQUENCE [LARGE SCALE GENOMIC DNA]</scope>
    <source>
        <strain evidence="2">PL7HG1</strain>
    </source>
</reference>
<dbReference type="KEGG" id="bbet:F8237_25955"/>
<gene>
    <name evidence="1" type="ORF">F8237_25955</name>
</gene>
<organism evidence="1 2">
    <name type="scientific">Bradyrhizobium betae</name>
    <dbReference type="NCBI Taxonomy" id="244734"/>
    <lineage>
        <taxon>Bacteria</taxon>
        <taxon>Pseudomonadati</taxon>
        <taxon>Pseudomonadota</taxon>
        <taxon>Alphaproteobacteria</taxon>
        <taxon>Hyphomicrobiales</taxon>
        <taxon>Nitrobacteraceae</taxon>
        <taxon>Bradyrhizobium</taxon>
    </lineage>
</organism>
<evidence type="ECO:0000313" key="2">
    <source>
        <dbReference type="Proteomes" id="UP000325641"/>
    </source>
</evidence>
<dbReference type="RefSeq" id="WP_151649083.1">
    <property type="nucleotide sequence ID" value="NZ_CP044543.1"/>
</dbReference>
<dbReference type="OrthoDB" id="8239222at2"/>
<evidence type="ECO:0000313" key="1">
    <source>
        <dbReference type="EMBL" id="QFI75536.1"/>
    </source>
</evidence>
<sequence length="88" mass="10058">MSEDERNFIERAASITGNLYGEPMSPERIAENFALYGLKKRVAALERFDAELGGDIDSSPHSLRKRVQLVDLRWRMGSLHEALRNAKR</sequence>
<dbReference type="AlphaFoldDB" id="A0A5P6PBB2"/>
<protein>
    <submittedName>
        <fullName evidence="1">Uncharacterized protein</fullName>
    </submittedName>
</protein>
<name>A0A5P6PBB2_9BRAD</name>
<dbReference type="Proteomes" id="UP000325641">
    <property type="component" value="Chromosome"/>
</dbReference>
<proteinExistence type="predicted"/>
<dbReference type="EMBL" id="CP044543">
    <property type="protein sequence ID" value="QFI75536.1"/>
    <property type="molecule type" value="Genomic_DNA"/>
</dbReference>